<dbReference type="VEuPathDB" id="FungiDB:SOCG_04260"/>
<gene>
    <name evidence="1" type="ORF">SOCG_04260</name>
</gene>
<sequence length="60" mass="6003">MNCKSPPPLIADVPADNPALAKSSAPANPAKVIAVARVVKASAPATLVNAESNDVQPKSV</sequence>
<dbReference type="EMBL" id="KE503208">
    <property type="protein sequence ID" value="EPX70696.1"/>
    <property type="molecule type" value="Genomic_DNA"/>
</dbReference>
<accession>S9PN80</accession>
<proteinExistence type="predicted"/>
<dbReference type="RefSeq" id="XP_013020556.1">
    <property type="nucleotide sequence ID" value="XM_013165102.1"/>
</dbReference>
<keyword evidence="2" id="KW-1185">Reference proteome</keyword>
<organism evidence="1 2">
    <name type="scientific">Schizosaccharomyces octosporus (strain yFS286)</name>
    <name type="common">Fission yeast</name>
    <name type="synonym">Octosporomyces octosporus</name>
    <dbReference type="NCBI Taxonomy" id="483514"/>
    <lineage>
        <taxon>Eukaryota</taxon>
        <taxon>Fungi</taxon>
        <taxon>Dikarya</taxon>
        <taxon>Ascomycota</taxon>
        <taxon>Taphrinomycotina</taxon>
        <taxon>Schizosaccharomycetes</taxon>
        <taxon>Schizosaccharomycetales</taxon>
        <taxon>Schizosaccharomycetaceae</taxon>
        <taxon>Schizosaccharomyces</taxon>
    </lineage>
</organism>
<dbReference type="GeneID" id="25033224"/>
<name>S9PN80_SCHOY</name>
<evidence type="ECO:0000313" key="1">
    <source>
        <dbReference type="EMBL" id="EPX70696.1"/>
    </source>
</evidence>
<reference evidence="1 2" key="1">
    <citation type="journal article" date="2011" name="Science">
        <title>Comparative functional genomics of the fission yeasts.</title>
        <authorList>
            <person name="Rhind N."/>
            <person name="Chen Z."/>
            <person name="Yassour M."/>
            <person name="Thompson D.A."/>
            <person name="Haas B.J."/>
            <person name="Habib N."/>
            <person name="Wapinski I."/>
            <person name="Roy S."/>
            <person name="Lin M.F."/>
            <person name="Heiman D.I."/>
            <person name="Young S.K."/>
            <person name="Furuya K."/>
            <person name="Guo Y."/>
            <person name="Pidoux A."/>
            <person name="Chen H.M."/>
            <person name="Robbertse B."/>
            <person name="Goldberg J.M."/>
            <person name="Aoki K."/>
            <person name="Bayne E.H."/>
            <person name="Berlin A.M."/>
            <person name="Desjardins C.A."/>
            <person name="Dobbs E."/>
            <person name="Dukaj L."/>
            <person name="Fan L."/>
            <person name="FitzGerald M.G."/>
            <person name="French C."/>
            <person name="Gujja S."/>
            <person name="Hansen K."/>
            <person name="Keifenheim D."/>
            <person name="Levin J.Z."/>
            <person name="Mosher R.A."/>
            <person name="Mueller C.A."/>
            <person name="Pfiffner J."/>
            <person name="Priest M."/>
            <person name="Russ C."/>
            <person name="Smialowska A."/>
            <person name="Swoboda P."/>
            <person name="Sykes S.M."/>
            <person name="Vaughn M."/>
            <person name="Vengrova S."/>
            <person name="Yoder R."/>
            <person name="Zeng Q."/>
            <person name="Allshire R."/>
            <person name="Baulcombe D."/>
            <person name="Birren B.W."/>
            <person name="Brown W."/>
            <person name="Ekwall K."/>
            <person name="Kellis M."/>
            <person name="Leatherwood J."/>
            <person name="Levin H."/>
            <person name="Margalit H."/>
            <person name="Martienssen R."/>
            <person name="Nieduszynski C.A."/>
            <person name="Spatafora J.W."/>
            <person name="Friedman N."/>
            <person name="Dalgaard J.Z."/>
            <person name="Baumann P."/>
            <person name="Niki H."/>
            <person name="Regev A."/>
            <person name="Nusbaum C."/>
        </authorList>
    </citation>
    <scope>NUCLEOTIDE SEQUENCE [LARGE SCALE GENOMIC DNA]</scope>
    <source>
        <strain evidence="2">yFS286</strain>
    </source>
</reference>
<dbReference type="Proteomes" id="UP000016088">
    <property type="component" value="Unassembled WGS sequence"/>
</dbReference>
<dbReference type="AlphaFoldDB" id="S9PN80"/>
<evidence type="ECO:0000313" key="2">
    <source>
        <dbReference type="Proteomes" id="UP000016088"/>
    </source>
</evidence>
<dbReference type="HOGENOM" id="CLU_2943101_0_0_1"/>
<protein>
    <submittedName>
        <fullName evidence="1">Uncharacterized protein</fullName>
    </submittedName>
</protein>